<reference evidence="1 2" key="1">
    <citation type="journal article" date="2019" name="Genome Biol. Evol.">
        <title>Insights into the evolution of the New World diploid cottons (Gossypium, subgenus Houzingenia) based on genome sequencing.</title>
        <authorList>
            <person name="Grover C.E."/>
            <person name="Arick M.A. 2nd"/>
            <person name="Thrash A."/>
            <person name="Conover J.L."/>
            <person name="Sanders W.S."/>
            <person name="Peterson D.G."/>
            <person name="Frelichowski J.E."/>
            <person name="Scheffler J.A."/>
            <person name="Scheffler B.E."/>
            <person name="Wendel J.F."/>
        </authorList>
    </citation>
    <scope>NUCLEOTIDE SEQUENCE [LARGE SCALE GENOMIC DNA]</scope>
    <source>
        <strain evidence="1">57</strain>
        <tissue evidence="1">Leaf</tissue>
    </source>
</reference>
<dbReference type="EMBL" id="JABFAB010000002">
    <property type="protein sequence ID" value="MBA0642188.1"/>
    <property type="molecule type" value="Genomic_DNA"/>
</dbReference>
<comment type="caution">
    <text evidence="1">The sequence shown here is derived from an EMBL/GenBank/DDBJ whole genome shotgun (WGS) entry which is preliminary data.</text>
</comment>
<protein>
    <submittedName>
        <fullName evidence="1">Uncharacterized protein</fullName>
    </submittedName>
</protein>
<evidence type="ECO:0000313" key="1">
    <source>
        <dbReference type="EMBL" id="MBA0642188.1"/>
    </source>
</evidence>
<dbReference type="OrthoDB" id="1001109at2759"/>
<evidence type="ECO:0000313" key="2">
    <source>
        <dbReference type="Proteomes" id="UP000593573"/>
    </source>
</evidence>
<name>A0A7J8TVG0_9ROSI</name>
<accession>A0A7J8TVG0</accession>
<sequence>MQPYEYGLRRHNKRKDQWNDEIKQLFYREYGDLSYLLDVKVDKHYSELLPSIRIPLIAASLLER</sequence>
<organism evidence="1 2">
    <name type="scientific">Gossypium klotzschianum</name>
    <dbReference type="NCBI Taxonomy" id="34286"/>
    <lineage>
        <taxon>Eukaryota</taxon>
        <taxon>Viridiplantae</taxon>
        <taxon>Streptophyta</taxon>
        <taxon>Embryophyta</taxon>
        <taxon>Tracheophyta</taxon>
        <taxon>Spermatophyta</taxon>
        <taxon>Magnoliopsida</taxon>
        <taxon>eudicotyledons</taxon>
        <taxon>Gunneridae</taxon>
        <taxon>Pentapetalae</taxon>
        <taxon>rosids</taxon>
        <taxon>malvids</taxon>
        <taxon>Malvales</taxon>
        <taxon>Malvaceae</taxon>
        <taxon>Malvoideae</taxon>
        <taxon>Gossypium</taxon>
    </lineage>
</organism>
<keyword evidence="2" id="KW-1185">Reference proteome</keyword>
<dbReference type="Proteomes" id="UP000593573">
    <property type="component" value="Unassembled WGS sequence"/>
</dbReference>
<proteinExistence type="predicted"/>
<gene>
    <name evidence="1" type="ORF">Goklo_026624</name>
</gene>
<dbReference type="AlphaFoldDB" id="A0A7J8TVG0"/>